<accession>A0A3N4Z459</accession>
<evidence type="ECO:0000313" key="2">
    <source>
        <dbReference type="Proteomes" id="UP000280726"/>
    </source>
</evidence>
<dbReference type="EMBL" id="RKRA01000001">
    <property type="protein sequence ID" value="RPF27287.1"/>
    <property type="molecule type" value="Genomic_DNA"/>
</dbReference>
<keyword evidence="2" id="KW-1185">Reference proteome</keyword>
<gene>
    <name evidence="1" type="ORF">EDD32_1762</name>
</gene>
<evidence type="ECO:0000313" key="1">
    <source>
        <dbReference type="EMBL" id="RPF27287.1"/>
    </source>
</evidence>
<protein>
    <submittedName>
        <fullName evidence="1">Uncharacterized protein</fullName>
    </submittedName>
</protein>
<comment type="caution">
    <text evidence="1">The sequence shown here is derived from an EMBL/GenBank/DDBJ whole genome shotgun (WGS) entry which is preliminary data.</text>
</comment>
<reference evidence="1 2" key="1">
    <citation type="submission" date="2018-11" db="EMBL/GenBank/DDBJ databases">
        <title>Sequencing the genomes of 1000 actinobacteria strains.</title>
        <authorList>
            <person name="Klenk H.-P."/>
        </authorList>
    </citation>
    <scope>NUCLEOTIDE SEQUENCE [LARGE SCALE GENOMIC DNA]</scope>
    <source>
        <strain evidence="1 2">DSM 14418</strain>
    </source>
</reference>
<name>A0A3N4Z459_9MICO</name>
<proteinExistence type="predicted"/>
<dbReference type="AlphaFoldDB" id="A0A3N4Z459"/>
<sequence>MQDVDPVLLARVAVDRRVRAFLAYFSTGADTTTAATVRNAPRGLHGKAVHWTSATAGAASDLEDFAGSGQQHAE</sequence>
<organism evidence="1 2">
    <name type="scientific">Georgenia muralis</name>
    <dbReference type="NCBI Taxonomy" id="154117"/>
    <lineage>
        <taxon>Bacteria</taxon>
        <taxon>Bacillati</taxon>
        <taxon>Actinomycetota</taxon>
        <taxon>Actinomycetes</taxon>
        <taxon>Micrococcales</taxon>
        <taxon>Bogoriellaceae</taxon>
        <taxon>Georgenia</taxon>
    </lineage>
</organism>
<dbReference type="Proteomes" id="UP000280726">
    <property type="component" value="Unassembled WGS sequence"/>
</dbReference>